<evidence type="ECO:0000313" key="2">
    <source>
        <dbReference type="Proteomes" id="UP000746471"/>
    </source>
</evidence>
<evidence type="ECO:0000313" key="1">
    <source>
        <dbReference type="EMBL" id="MBS7525329.1"/>
    </source>
</evidence>
<name>A0ABS5PJS0_9FIRM</name>
<dbReference type="Proteomes" id="UP000746471">
    <property type="component" value="Unassembled WGS sequence"/>
</dbReference>
<protein>
    <submittedName>
        <fullName evidence="1">Uncharacterized protein</fullName>
    </submittedName>
</protein>
<sequence length="48" mass="5560">MRKLIIFSMLFLTLTFPLNPLWPKGDDNIITPMDEDEGWASLEIYAVC</sequence>
<dbReference type="EMBL" id="JAHBCL010000002">
    <property type="protein sequence ID" value="MBS7525329.1"/>
    <property type="molecule type" value="Genomic_DNA"/>
</dbReference>
<organism evidence="1 2">
    <name type="scientific">Fusibacter paucivorans</name>
    <dbReference type="NCBI Taxonomy" id="76009"/>
    <lineage>
        <taxon>Bacteria</taxon>
        <taxon>Bacillati</taxon>
        <taxon>Bacillota</taxon>
        <taxon>Clostridia</taxon>
        <taxon>Eubacteriales</taxon>
        <taxon>Eubacteriales Family XII. Incertae Sedis</taxon>
        <taxon>Fusibacter</taxon>
    </lineage>
</organism>
<gene>
    <name evidence="1" type="ORF">KHM83_01415</name>
</gene>
<comment type="caution">
    <text evidence="1">The sequence shown here is derived from an EMBL/GenBank/DDBJ whole genome shotgun (WGS) entry which is preliminary data.</text>
</comment>
<keyword evidence="2" id="KW-1185">Reference proteome</keyword>
<dbReference type="RefSeq" id="WP_213235116.1">
    <property type="nucleotide sequence ID" value="NZ_JAHBCL010000002.1"/>
</dbReference>
<accession>A0ABS5PJS0</accession>
<reference evidence="1 2" key="1">
    <citation type="submission" date="2021-05" db="EMBL/GenBank/DDBJ databases">
        <title>Fusibacter ferrireducens sp. nov., an anaerobic, sulfur- and Fe-reducing bacterium isolated from the mangrove sediment.</title>
        <authorList>
            <person name="Qiu D."/>
        </authorList>
    </citation>
    <scope>NUCLEOTIDE SEQUENCE [LARGE SCALE GENOMIC DNA]</scope>
    <source>
        <strain evidence="1 2">DSM 12116</strain>
    </source>
</reference>
<proteinExistence type="predicted"/>